<dbReference type="InterPro" id="IPR020449">
    <property type="entry name" value="Tscrpt_reg_AraC-type_HTH"/>
</dbReference>
<dbReference type="SMART" id="SM00342">
    <property type="entry name" value="HTH_ARAC"/>
    <property type="match status" value="1"/>
</dbReference>
<organism evidence="5 6">
    <name type="scientific">Mucilaginibacter pineti</name>
    <dbReference type="NCBI Taxonomy" id="1391627"/>
    <lineage>
        <taxon>Bacteria</taxon>
        <taxon>Pseudomonadati</taxon>
        <taxon>Bacteroidota</taxon>
        <taxon>Sphingobacteriia</taxon>
        <taxon>Sphingobacteriales</taxon>
        <taxon>Sphingobacteriaceae</taxon>
        <taxon>Mucilaginibacter</taxon>
    </lineage>
</organism>
<evidence type="ECO:0000313" key="5">
    <source>
        <dbReference type="EMBL" id="SDD98191.1"/>
    </source>
</evidence>
<keyword evidence="1" id="KW-0805">Transcription regulation</keyword>
<feature type="domain" description="HTH araC/xylS-type" evidence="4">
    <location>
        <begin position="192"/>
        <end position="290"/>
    </location>
</feature>
<dbReference type="PANTHER" id="PTHR43280">
    <property type="entry name" value="ARAC-FAMILY TRANSCRIPTIONAL REGULATOR"/>
    <property type="match status" value="1"/>
</dbReference>
<evidence type="ECO:0000256" key="2">
    <source>
        <dbReference type="ARBA" id="ARBA00023125"/>
    </source>
</evidence>
<dbReference type="PRINTS" id="PR00032">
    <property type="entry name" value="HTHARAC"/>
</dbReference>
<dbReference type="Gene3D" id="1.10.10.60">
    <property type="entry name" value="Homeodomain-like"/>
    <property type="match status" value="1"/>
</dbReference>
<dbReference type="InterPro" id="IPR018060">
    <property type="entry name" value="HTH_AraC"/>
</dbReference>
<dbReference type="PANTHER" id="PTHR43280:SF32">
    <property type="entry name" value="TRANSCRIPTIONAL REGULATORY PROTEIN"/>
    <property type="match status" value="1"/>
</dbReference>
<dbReference type="GO" id="GO:0003700">
    <property type="term" value="F:DNA-binding transcription factor activity"/>
    <property type="evidence" value="ECO:0007669"/>
    <property type="project" value="InterPro"/>
</dbReference>
<evidence type="ECO:0000256" key="1">
    <source>
        <dbReference type="ARBA" id="ARBA00023015"/>
    </source>
</evidence>
<dbReference type="AlphaFoldDB" id="A0A1G6Z6M9"/>
<evidence type="ECO:0000259" key="4">
    <source>
        <dbReference type="PROSITE" id="PS01124"/>
    </source>
</evidence>
<keyword evidence="2 5" id="KW-0238">DNA-binding</keyword>
<evidence type="ECO:0000313" key="6">
    <source>
        <dbReference type="Proteomes" id="UP000199072"/>
    </source>
</evidence>
<keyword evidence="3" id="KW-0804">Transcription</keyword>
<dbReference type="SUPFAM" id="SSF46689">
    <property type="entry name" value="Homeodomain-like"/>
    <property type="match status" value="1"/>
</dbReference>
<dbReference type="RefSeq" id="WP_091148098.1">
    <property type="nucleotide sequence ID" value="NZ_FNAI01000003.1"/>
</dbReference>
<dbReference type="EMBL" id="FNAI01000003">
    <property type="protein sequence ID" value="SDD98191.1"/>
    <property type="molecule type" value="Genomic_DNA"/>
</dbReference>
<name>A0A1G6Z6M9_9SPHI</name>
<dbReference type="InterPro" id="IPR009057">
    <property type="entry name" value="Homeodomain-like_sf"/>
</dbReference>
<sequence>MKKLKNIPTLRDDGFKLIMSYYDFKEYDKKNINDFYIHGLSDDTYEIKMPLPSHRQTKHSIILVTNGSLGTSSGFDNFTIERNTIIVTPAGQISSLAFMSDDIEGYYLHFTDEYLSHTKVDLSKWLIHPVIKFADEELAHLLVLLKRMQHLNENEANADIIKLYLTTLLSEMEQSSDFRLRKTFPAHERLTMEFKKLLNYHITKDKSVSFYASKLNVSPNHLNKSVKITLGRPASELIDEMLILEVKVLMQLNDLSISEIAYETGFEDVSYFGRFFKKHTGNTPTEYRKMIESSD</sequence>
<evidence type="ECO:0000256" key="3">
    <source>
        <dbReference type="ARBA" id="ARBA00023163"/>
    </source>
</evidence>
<dbReference type="STRING" id="1391627.SAMN05216464_103235"/>
<protein>
    <submittedName>
        <fullName evidence="5">AraC-type DNA-binding protein</fullName>
    </submittedName>
</protein>
<reference evidence="5 6" key="1">
    <citation type="submission" date="2016-10" db="EMBL/GenBank/DDBJ databases">
        <authorList>
            <person name="de Groot N.N."/>
        </authorList>
    </citation>
    <scope>NUCLEOTIDE SEQUENCE [LARGE SCALE GENOMIC DNA]</scope>
    <source>
        <strain evidence="5 6">47C3B</strain>
    </source>
</reference>
<accession>A0A1G6Z6M9</accession>
<proteinExistence type="predicted"/>
<gene>
    <name evidence="5" type="ORF">SAMN05216464_103235</name>
</gene>
<dbReference type="Pfam" id="PF12833">
    <property type="entry name" value="HTH_18"/>
    <property type="match status" value="1"/>
</dbReference>
<dbReference type="GO" id="GO:0043565">
    <property type="term" value="F:sequence-specific DNA binding"/>
    <property type="evidence" value="ECO:0007669"/>
    <property type="project" value="InterPro"/>
</dbReference>
<dbReference type="Proteomes" id="UP000199072">
    <property type="component" value="Unassembled WGS sequence"/>
</dbReference>
<dbReference type="PROSITE" id="PS01124">
    <property type="entry name" value="HTH_ARAC_FAMILY_2"/>
    <property type="match status" value="1"/>
</dbReference>
<keyword evidence="6" id="KW-1185">Reference proteome</keyword>
<dbReference type="OrthoDB" id="2585681at2"/>